<dbReference type="EMBL" id="NHSF01000059">
    <property type="protein sequence ID" value="MBK5930927.1"/>
    <property type="molecule type" value="Genomic_DNA"/>
</dbReference>
<name>A0AAJ0UGB1_HALSE</name>
<comment type="caution">
    <text evidence="2">The sequence shown here is derived from an EMBL/GenBank/DDBJ whole genome shotgun (WGS) entry which is preliminary data.</text>
</comment>
<accession>A0AAJ0UGB1</accession>
<organism evidence="2 3">
    <name type="scientific">Halochromatium salexigens</name>
    <name type="common">Chromatium salexigens</name>
    <dbReference type="NCBI Taxonomy" id="49447"/>
    <lineage>
        <taxon>Bacteria</taxon>
        <taxon>Pseudomonadati</taxon>
        <taxon>Pseudomonadota</taxon>
        <taxon>Gammaproteobacteria</taxon>
        <taxon>Chromatiales</taxon>
        <taxon>Chromatiaceae</taxon>
        <taxon>Halochromatium</taxon>
    </lineage>
</organism>
<proteinExistence type="predicted"/>
<evidence type="ECO:0000256" key="1">
    <source>
        <dbReference type="SAM" id="Phobius"/>
    </source>
</evidence>
<feature type="transmembrane region" description="Helical" evidence="1">
    <location>
        <begin position="120"/>
        <end position="138"/>
    </location>
</feature>
<evidence type="ECO:0000313" key="2">
    <source>
        <dbReference type="EMBL" id="MBK5930927.1"/>
    </source>
</evidence>
<protein>
    <submittedName>
        <fullName evidence="2">Uncharacterized protein</fullName>
    </submittedName>
</protein>
<gene>
    <name evidence="2" type="ORF">CCR82_10410</name>
</gene>
<dbReference type="AlphaFoldDB" id="A0AAJ0UGB1"/>
<dbReference type="RefSeq" id="WP_201245755.1">
    <property type="nucleotide sequence ID" value="NZ_NHSF01000059.1"/>
</dbReference>
<keyword evidence="1" id="KW-1133">Transmembrane helix</keyword>
<evidence type="ECO:0000313" key="3">
    <source>
        <dbReference type="Proteomes" id="UP001296967"/>
    </source>
</evidence>
<dbReference type="Proteomes" id="UP001296967">
    <property type="component" value="Unassembled WGS sequence"/>
</dbReference>
<reference evidence="2" key="2">
    <citation type="journal article" date="2020" name="Microorganisms">
        <title>Osmotic Adaptation and Compatible Solute Biosynthesis of Phototrophic Bacteria as Revealed from Genome Analyses.</title>
        <authorList>
            <person name="Imhoff J.F."/>
            <person name="Rahn T."/>
            <person name="Kunzel S."/>
            <person name="Keller A."/>
            <person name="Neulinger S.C."/>
        </authorList>
    </citation>
    <scope>NUCLEOTIDE SEQUENCE</scope>
    <source>
        <strain evidence="2">DSM 4395</strain>
    </source>
</reference>
<keyword evidence="1" id="KW-0812">Transmembrane</keyword>
<reference evidence="2" key="1">
    <citation type="submission" date="2017-05" db="EMBL/GenBank/DDBJ databases">
        <authorList>
            <person name="Imhoff J.F."/>
            <person name="Rahn T."/>
            <person name="Kuenzel S."/>
            <person name="Neulinger S.C."/>
        </authorList>
    </citation>
    <scope>NUCLEOTIDE SEQUENCE</scope>
    <source>
        <strain evidence="2">DSM 4395</strain>
    </source>
</reference>
<keyword evidence="3" id="KW-1185">Reference proteome</keyword>
<keyword evidence="1" id="KW-0472">Membrane</keyword>
<sequence length="140" mass="16198">MQKGYLLLETEPDQPPDQPDVVLVSTQDHEPRPDRPGLGFVACFDDIEAASMHLHERLRHQLITLEPRRYAVTLEEAVIAADAIELDHRRTFIDPALAERARLDRRIEALHRQHRWHDRLLHAVGAFAVILLLLWGMLPR</sequence>